<gene>
    <name evidence="2" type="ORF">IX84_02545</name>
</gene>
<feature type="domain" description="Hemerythrin-like" evidence="1">
    <location>
        <begin position="4"/>
        <end position="117"/>
    </location>
</feature>
<dbReference type="AlphaFoldDB" id="A0A098SAC3"/>
<dbReference type="Proteomes" id="UP000029736">
    <property type="component" value="Unassembled WGS sequence"/>
</dbReference>
<name>A0A098SAC3_9BACT</name>
<sequence>MSRQHHKGLILAQLLKSDVPDYKGLPTDMPGKVAFVKKELEERLSRHFDWEATVLIPATRAYHEQLQAMSDQVQAEHRQISARIQQLSDTATPDDLDQLGRLLEQHIRFEERVWFAAIQREVPETVLSQLPPLEA</sequence>
<dbReference type="STRING" id="1524460.IX84_02545"/>
<evidence type="ECO:0000313" key="3">
    <source>
        <dbReference type="Proteomes" id="UP000029736"/>
    </source>
</evidence>
<dbReference type="Pfam" id="PF01814">
    <property type="entry name" value="Hemerythrin"/>
    <property type="match status" value="1"/>
</dbReference>
<evidence type="ECO:0000259" key="1">
    <source>
        <dbReference type="Pfam" id="PF01814"/>
    </source>
</evidence>
<evidence type="ECO:0000313" key="2">
    <source>
        <dbReference type="EMBL" id="KGE89479.1"/>
    </source>
</evidence>
<dbReference type="Gene3D" id="1.20.120.520">
    <property type="entry name" value="nmb1532 protein domain like"/>
    <property type="match status" value="1"/>
</dbReference>
<proteinExistence type="predicted"/>
<dbReference type="InterPro" id="IPR012312">
    <property type="entry name" value="Hemerythrin-like"/>
</dbReference>
<keyword evidence="3" id="KW-1185">Reference proteome</keyword>
<accession>A0A098SAC3</accession>
<dbReference type="EMBL" id="JPOS01000006">
    <property type="protein sequence ID" value="KGE89479.1"/>
    <property type="molecule type" value="Genomic_DNA"/>
</dbReference>
<comment type="caution">
    <text evidence="2">The sequence shown here is derived from an EMBL/GenBank/DDBJ whole genome shotgun (WGS) entry which is preliminary data.</text>
</comment>
<reference evidence="2 3" key="1">
    <citation type="journal article" date="2014" name="Int. J. Syst. Evol. Microbiol.">
        <title>Phaeodactylibacter xiamenensis gen. nov., sp. nov., a member of the family Saprospiraceae isolated from the marine alga Phaeodactylum tricornutum.</title>
        <authorList>
            <person name="Chen Z.Jr."/>
            <person name="Lei X."/>
            <person name="Lai Q."/>
            <person name="Li Y."/>
            <person name="Zhang B."/>
            <person name="Zhang J."/>
            <person name="Zhang H."/>
            <person name="Yang L."/>
            <person name="Zheng W."/>
            <person name="Tian Y."/>
            <person name="Yu Z."/>
            <person name="Xu H.Jr."/>
            <person name="Zheng T."/>
        </authorList>
    </citation>
    <scope>NUCLEOTIDE SEQUENCE [LARGE SCALE GENOMIC DNA]</scope>
    <source>
        <strain evidence="2 3">KD52</strain>
    </source>
</reference>
<protein>
    <recommendedName>
        <fullName evidence="1">Hemerythrin-like domain-containing protein</fullName>
    </recommendedName>
</protein>
<organism evidence="2 3">
    <name type="scientific">Phaeodactylibacter xiamenensis</name>
    <dbReference type="NCBI Taxonomy" id="1524460"/>
    <lineage>
        <taxon>Bacteria</taxon>
        <taxon>Pseudomonadati</taxon>
        <taxon>Bacteroidota</taxon>
        <taxon>Saprospiria</taxon>
        <taxon>Saprospirales</taxon>
        <taxon>Haliscomenobacteraceae</taxon>
        <taxon>Phaeodactylibacter</taxon>
    </lineage>
</organism>